<reference evidence="1" key="2">
    <citation type="journal article" date="2020" name="Nat. Commun.">
        <title>Large-scale genome sequencing of mycorrhizal fungi provides insights into the early evolution of symbiotic traits.</title>
        <authorList>
            <person name="Miyauchi S."/>
            <person name="Kiss E."/>
            <person name="Kuo A."/>
            <person name="Drula E."/>
            <person name="Kohler A."/>
            <person name="Sanchez-Garcia M."/>
            <person name="Morin E."/>
            <person name="Andreopoulos B."/>
            <person name="Barry K.W."/>
            <person name="Bonito G."/>
            <person name="Buee M."/>
            <person name="Carver A."/>
            <person name="Chen C."/>
            <person name="Cichocki N."/>
            <person name="Clum A."/>
            <person name="Culley D."/>
            <person name="Crous P.W."/>
            <person name="Fauchery L."/>
            <person name="Girlanda M."/>
            <person name="Hayes R.D."/>
            <person name="Keri Z."/>
            <person name="LaButti K."/>
            <person name="Lipzen A."/>
            <person name="Lombard V."/>
            <person name="Magnuson J."/>
            <person name="Maillard F."/>
            <person name="Murat C."/>
            <person name="Nolan M."/>
            <person name="Ohm R.A."/>
            <person name="Pangilinan J."/>
            <person name="Pereira M.F."/>
            <person name="Perotto S."/>
            <person name="Peter M."/>
            <person name="Pfister S."/>
            <person name="Riley R."/>
            <person name="Sitrit Y."/>
            <person name="Stielow J.B."/>
            <person name="Szollosi G."/>
            <person name="Zifcakova L."/>
            <person name="Stursova M."/>
            <person name="Spatafora J.W."/>
            <person name="Tedersoo L."/>
            <person name="Vaario L.M."/>
            <person name="Yamada A."/>
            <person name="Yan M."/>
            <person name="Wang P."/>
            <person name="Xu J."/>
            <person name="Bruns T."/>
            <person name="Baldrian P."/>
            <person name="Vilgalys R."/>
            <person name="Dunand C."/>
            <person name="Henrissat B."/>
            <person name="Grigoriev I.V."/>
            <person name="Hibbett D."/>
            <person name="Nagy L.G."/>
            <person name="Martin F.M."/>
        </authorList>
    </citation>
    <scope>NUCLEOTIDE SEQUENCE</scope>
    <source>
        <strain evidence="1">P2</strain>
    </source>
</reference>
<feature type="non-terminal residue" evidence="1">
    <location>
        <position position="1"/>
    </location>
</feature>
<dbReference type="Proteomes" id="UP000886501">
    <property type="component" value="Unassembled WGS sequence"/>
</dbReference>
<comment type="caution">
    <text evidence="1">The sequence shown here is derived from an EMBL/GenBank/DDBJ whole genome shotgun (WGS) entry which is preliminary data.</text>
</comment>
<proteinExistence type="predicted"/>
<name>A0ACB6YY70_THEGA</name>
<protein>
    <submittedName>
        <fullName evidence="1">Uncharacterized protein</fullName>
    </submittedName>
</protein>
<organism evidence="1 2">
    <name type="scientific">Thelephora ganbajun</name>
    <name type="common">Ganba fungus</name>
    <dbReference type="NCBI Taxonomy" id="370292"/>
    <lineage>
        <taxon>Eukaryota</taxon>
        <taxon>Fungi</taxon>
        <taxon>Dikarya</taxon>
        <taxon>Basidiomycota</taxon>
        <taxon>Agaricomycotina</taxon>
        <taxon>Agaricomycetes</taxon>
        <taxon>Thelephorales</taxon>
        <taxon>Thelephoraceae</taxon>
        <taxon>Thelephora</taxon>
    </lineage>
</organism>
<gene>
    <name evidence="1" type="ORF">BDM02DRAFT_3193327</name>
</gene>
<evidence type="ECO:0000313" key="2">
    <source>
        <dbReference type="Proteomes" id="UP000886501"/>
    </source>
</evidence>
<evidence type="ECO:0000313" key="1">
    <source>
        <dbReference type="EMBL" id="KAF9642410.1"/>
    </source>
</evidence>
<keyword evidence="2" id="KW-1185">Reference proteome</keyword>
<dbReference type="EMBL" id="MU118494">
    <property type="protein sequence ID" value="KAF9642410.1"/>
    <property type="molecule type" value="Genomic_DNA"/>
</dbReference>
<sequence length="300" mass="33789">FQVSGKSSDNSSALAKHRVRVYQEAYLQILRSAISAAGRRQGFTFNDGSSSLRLAVFNILIAVLDYKEATRATTILGARSAYPCPICLVPSDKLWDLSEVIYLRRTRDGVLLLIIRADEAPSKKAAKEILNSQSIRNVSNTFLNYFSYFTSIYEAISADLLHQIELGVFGKHFWLWIISKGNNPGYLCSSELDILDDNFKQLPPMPGIHHFPNGVVRLKYLTARELNTILRYLPPLLIGIRDENDMDAIVIPALRELACTLLLGRFWVHTSDTLGLLQKHIRQFGMYSQVRGGIQTVDLN</sequence>
<reference evidence="1" key="1">
    <citation type="submission" date="2019-10" db="EMBL/GenBank/DDBJ databases">
        <authorList>
            <consortium name="DOE Joint Genome Institute"/>
            <person name="Kuo A."/>
            <person name="Miyauchi S."/>
            <person name="Kiss E."/>
            <person name="Drula E."/>
            <person name="Kohler A."/>
            <person name="Sanchez-Garcia M."/>
            <person name="Andreopoulos B."/>
            <person name="Barry K.W."/>
            <person name="Bonito G."/>
            <person name="Buee M."/>
            <person name="Carver A."/>
            <person name="Chen C."/>
            <person name="Cichocki N."/>
            <person name="Clum A."/>
            <person name="Culley D."/>
            <person name="Crous P.W."/>
            <person name="Fauchery L."/>
            <person name="Girlanda M."/>
            <person name="Hayes R."/>
            <person name="Keri Z."/>
            <person name="Labutti K."/>
            <person name="Lipzen A."/>
            <person name="Lombard V."/>
            <person name="Magnuson J."/>
            <person name="Maillard F."/>
            <person name="Morin E."/>
            <person name="Murat C."/>
            <person name="Nolan M."/>
            <person name="Ohm R."/>
            <person name="Pangilinan J."/>
            <person name="Pereira M."/>
            <person name="Perotto S."/>
            <person name="Peter M."/>
            <person name="Riley R."/>
            <person name="Sitrit Y."/>
            <person name="Stielow B."/>
            <person name="Szollosi G."/>
            <person name="Zifcakova L."/>
            <person name="Stursova M."/>
            <person name="Spatafora J.W."/>
            <person name="Tedersoo L."/>
            <person name="Vaario L.-M."/>
            <person name="Yamada A."/>
            <person name="Yan M."/>
            <person name="Wang P."/>
            <person name="Xu J."/>
            <person name="Bruns T."/>
            <person name="Baldrian P."/>
            <person name="Vilgalys R."/>
            <person name="Henrissat B."/>
            <person name="Grigoriev I.V."/>
            <person name="Hibbett D."/>
            <person name="Nagy L.G."/>
            <person name="Martin F.M."/>
        </authorList>
    </citation>
    <scope>NUCLEOTIDE SEQUENCE</scope>
    <source>
        <strain evidence="1">P2</strain>
    </source>
</reference>
<accession>A0ACB6YY70</accession>